<dbReference type="PANTHER" id="PTHR23523:SF2">
    <property type="entry name" value="2-NITROIMIDAZOLE TRANSPORTER"/>
    <property type="match status" value="1"/>
</dbReference>
<feature type="transmembrane region" description="Helical" evidence="6">
    <location>
        <begin position="92"/>
        <end position="114"/>
    </location>
</feature>
<comment type="subcellular location">
    <subcellularLocation>
        <location evidence="1">Cell membrane</location>
        <topology evidence="1">Multi-pass membrane protein</topology>
    </subcellularLocation>
</comment>
<dbReference type="InterPro" id="IPR052524">
    <property type="entry name" value="MFS_Cyanate_Porter"/>
</dbReference>
<evidence type="ECO:0000256" key="5">
    <source>
        <dbReference type="ARBA" id="ARBA00023136"/>
    </source>
</evidence>
<feature type="transmembrane region" description="Helical" evidence="6">
    <location>
        <begin position="324"/>
        <end position="344"/>
    </location>
</feature>
<accession>A0ABW1RQL1</accession>
<protein>
    <submittedName>
        <fullName evidence="8">MFS transporter</fullName>
    </submittedName>
</protein>
<name>A0ABW1RQL1_9LACO</name>
<reference evidence="9" key="1">
    <citation type="journal article" date="2019" name="Int. J. Syst. Evol. Microbiol.">
        <title>The Global Catalogue of Microorganisms (GCM) 10K type strain sequencing project: providing services to taxonomists for standard genome sequencing and annotation.</title>
        <authorList>
            <consortium name="The Broad Institute Genomics Platform"/>
            <consortium name="The Broad Institute Genome Sequencing Center for Infectious Disease"/>
            <person name="Wu L."/>
            <person name="Ma J."/>
        </authorList>
    </citation>
    <scope>NUCLEOTIDE SEQUENCE [LARGE SCALE GENOMIC DNA]</scope>
    <source>
        <strain evidence="9">CCM 8927</strain>
    </source>
</reference>
<evidence type="ECO:0000259" key="7">
    <source>
        <dbReference type="PROSITE" id="PS50850"/>
    </source>
</evidence>
<evidence type="ECO:0000256" key="4">
    <source>
        <dbReference type="ARBA" id="ARBA00022989"/>
    </source>
</evidence>
<keyword evidence="3 6" id="KW-0812">Transmembrane</keyword>
<dbReference type="PANTHER" id="PTHR23523">
    <property type="match status" value="1"/>
</dbReference>
<keyword evidence="5 6" id="KW-0472">Membrane</keyword>
<feature type="transmembrane region" description="Helical" evidence="6">
    <location>
        <begin position="40"/>
        <end position="60"/>
    </location>
</feature>
<feature type="transmembrane region" description="Helical" evidence="6">
    <location>
        <begin position="240"/>
        <end position="259"/>
    </location>
</feature>
<proteinExistence type="predicted"/>
<dbReference type="RefSeq" id="WP_137611721.1">
    <property type="nucleotide sequence ID" value="NZ_BJDF01000013.1"/>
</dbReference>
<feature type="transmembrane region" description="Helical" evidence="6">
    <location>
        <begin position="164"/>
        <end position="185"/>
    </location>
</feature>
<sequence>MHKNQRIFLILLTAMNLRLSVTAITPLFTAIQKTLNVDSTITALLVTIPLLCFSIGAVITPWLNQRFGLRPLLIFTNGLLILANILRPINVAFLLVGTLLIGIAISLLNVLVPVMISQTTHETSEITKLTSYYSVIMNILAAIATATAIPLANLFGWANVLRGFAIPVLLTFIASLLLTPFPKSAAVENPQKLLKTLLHDKAAQKLTIFMGLQSLIFYSLISWLPAIYQSLGATSSEAGMLLSIFQFVGIPAAIALNYLTDTKKLFIILATGYSLGMITIFWHGIGWWLSAIILGFTAALIFSVALNLIATSSTQVTKIANRSALAQSLGYLLAATGPVILGRLHDSFHSWSVVLIMLIILMGLTILAGVRVVNHQK</sequence>
<feature type="transmembrane region" description="Helical" evidence="6">
    <location>
        <begin position="67"/>
        <end position="86"/>
    </location>
</feature>
<comment type="caution">
    <text evidence="8">The sequence shown here is derived from an EMBL/GenBank/DDBJ whole genome shotgun (WGS) entry which is preliminary data.</text>
</comment>
<dbReference type="Proteomes" id="UP001596288">
    <property type="component" value="Unassembled WGS sequence"/>
</dbReference>
<keyword evidence="9" id="KW-1185">Reference proteome</keyword>
<feature type="transmembrane region" description="Helical" evidence="6">
    <location>
        <begin position="135"/>
        <end position="158"/>
    </location>
</feature>
<evidence type="ECO:0000256" key="3">
    <source>
        <dbReference type="ARBA" id="ARBA00022692"/>
    </source>
</evidence>
<gene>
    <name evidence="8" type="ORF">ACFQAV_12950</name>
</gene>
<keyword evidence="4 6" id="KW-1133">Transmembrane helix</keyword>
<dbReference type="InterPro" id="IPR036259">
    <property type="entry name" value="MFS_trans_sf"/>
</dbReference>
<dbReference type="Gene3D" id="1.20.1250.20">
    <property type="entry name" value="MFS general substrate transporter like domains"/>
    <property type="match status" value="1"/>
</dbReference>
<keyword evidence="2" id="KW-0813">Transport</keyword>
<evidence type="ECO:0000313" key="9">
    <source>
        <dbReference type="Proteomes" id="UP001596288"/>
    </source>
</evidence>
<evidence type="ECO:0000313" key="8">
    <source>
        <dbReference type="EMBL" id="MFC6177718.1"/>
    </source>
</evidence>
<dbReference type="InterPro" id="IPR011701">
    <property type="entry name" value="MFS"/>
</dbReference>
<evidence type="ECO:0000256" key="2">
    <source>
        <dbReference type="ARBA" id="ARBA00022448"/>
    </source>
</evidence>
<feature type="transmembrane region" description="Helical" evidence="6">
    <location>
        <begin position="266"/>
        <end position="285"/>
    </location>
</feature>
<feature type="transmembrane region" description="Helical" evidence="6">
    <location>
        <begin position="7"/>
        <end position="28"/>
    </location>
</feature>
<dbReference type="EMBL" id="JBHSSF010000042">
    <property type="protein sequence ID" value="MFC6177718.1"/>
    <property type="molecule type" value="Genomic_DNA"/>
</dbReference>
<evidence type="ECO:0000256" key="6">
    <source>
        <dbReference type="SAM" id="Phobius"/>
    </source>
</evidence>
<dbReference type="Pfam" id="PF07690">
    <property type="entry name" value="MFS_1"/>
    <property type="match status" value="1"/>
</dbReference>
<dbReference type="PROSITE" id="PS50850">
    <property type="entry name" value="MFS"/>
    <property type="match status" value="1"/>
</dbReference>
<feature type="domain" description="Major facilitator superfamily (MFS) profile" evidence="7">
    <location>
        <begin position="6"/>
        <end position="377"/>
    </location>
</feature>
<feature type="transmembrane region" description="Helical" evidence="6">
    <location>
        <begin position="291"/>
        <end position="312"/>
    </location>
</feature>
<dbReference type="InterPro" id="IPR020846">
    <property type="entry name" value="MFS_dom"/>
</dbReference>
<dbReference type="SUPFAM" id="SSF103473">
    <property type="entry name" value="MFS general substrate transporter"/>
    <property type="match status" value="1"/>
</dbReference>
<feature type="transmembrane region" description="Helical" evidence="6">
    <location>
        <begin position="206"/>
        <end position="228"/>
    </location>
</feature>
<evidence type="ECO:0000256" key="1">
    <source>
        <dbReference type="ARBA" id="ARBA00004651"/>
    </source>
</evidence>
<organism evidence="8 9">
    <name type="scientific">Companilactobacillus huachuanensis</name>
    <dbReference type="NCBI Taxonomy" id="2559914"/>
    <lineage>
        <taxon>Bacteria</taxon>
        <taxon>Bacillati</taxon>
        <taxon>Bacillota</taxon>
        <taxon>Bacilli</taxon>
        <taxon>Lactobacillales</taxon>
        <taxon>Lactobacillaceae</taxon>
        <taxon>Companilactobacillus</taxon>
    </lineage>
</organism>
<feature type="transmembrane region" description="Helical" evidence="6">
    <location>
        <begin position="350"/>
        <end position="373"/>
    </location>
</feature>